<comment type="caution">
    <text evidence="1">The sequence shown here is derived from an EMBL/GenBank/DDBJ whole genome shotgun (WGS) entry which is preliminary data.</text>
</comment>
<sequence>MRIEVYPLVTMKPPVYPKKVPNSEQIVDTSFAAMLVQSMAGTVIDTSERKQISRKRNM</sequence>
<dbReference type="GeneID" id="97131556"/>
<evidence type="ECO:0000313" key="1">
    <source>
        <dbReference type="EMBL" id="NUU54916.1"/>
    </source>
</evidence>
<protein>
    <submittedName>
        <fullName evidence="1">Uncharacterized protein</fullName>
    </submittedName>
</protein>
<accession>A0ABX2MLL9</accession>
<proteinExistence type="predicted"/>
<keyword evidence="2" id="KW-1185">Reference proteome</keyword>
<gene>
    <name evidence="1" type="ORF">HP548_12600</name>
</gene>
<name>A0ABX2MLL9_9BACL</name>
<reference evidence="1 2" key="1">
    <citation type="submission" date="2020-05" db="EMBL/GenBank/DDBJ databases">
        <title>Genome Sequencing of Type Strains.</title>
        <authorList>
            <person name="Lemaire J.F."/>
            <person name="Inderbitzin P."/>
            <person name="Gregorio O.A."/>
            <person name="Collins S.B."/>
            <person name="Wespe N."/>
            <person name="Knight-Connoni V."/>
        </authorList>
    </citation>
    <scope>NUCLEOTIDE SEQUENCE [LARGE SCALE GENOMIC DNA]</scope>
    <source>
        <strain evidence="1 2">DSM 19942</strain>
    </source>
</reference>
<dbReference type="RefSeq" id="WP_175381851.1">
    <property type="nucleotide sequence ID" value="NZ_CBCRYD010000030.1"/>
</dbReference>
<organism evidence="1 2">
    <name type="scientific">Paenibacillus taichungensis</name>
    <dbReference type="NCBI Taxonomy" id="484184"/>
    <lineage>
        <taxon>Bacteria</taxon>
        <taxon>Bacillati</taxon>
        <taxon>Bacillota</taxon>
        <taxon>Bacilli</taxon>
        <taxon>Bacillales</taxon>
        <taxon>Paenibacillaceae</taxon>
        <taxon>Paenibacillus</taxon>
    </lineage>
</organism>
<dbReference type="Proteomes" id="UP000577724">
    <property type="component" value="Unassembled WGS sequence"/>
</dbReference>
<evidence type="ECO:0000313" key="2">
    <source>
        <dbReference type="Proteomes" id="UP000577724"/>
    </source>
</evidence>
<dbReference type="EMBL" id="JABMCC010000107">
    <property type="protein sequence ID" value="NUU54916.1"/>
    <property type="molecule type" value="Genomic_DNA"/>
</dbReference>